<proteinExistence type="predicted"/>
<feature type="compositionally biased region" description="Basic and acidic residues" evidence="1">
    <location>
        <begin position="649"/>
        <end position="664"/>
    </location>
</feature>
<evidence type="ECO:0000313" key="3">
    <source>
        <dbReference type="Proteomes" id="UP000001596"/>
    </source>
</evidence>
<dbReference type="EMBL" id="CP000633">
    <property type="protein sequence ID" value="ACM35073.1"/>
    <property type="molecule type" value="Genomic_DNA"/>
</dbReference>
<feature type="region of interest" description="Disordered" evidence="1">
    <location>
        <begin position="267"/>
        <end position="316"/>
    </location>
</feature>
<feature type="compositionally biased region" description="Low complexity" evidence="1">
    <location>
        <begin position="195"/>
        <end position="204"/>
    </location>
</feature>
<dbReference type="Proteomes" id="UP000001596">
    <property type="component" value="Chromosome 1"/>
</dbReference>
<evidence type="ECO:0000256" key="1">
    <source>
        <dbReference type="SAM" id="MobiDB-lite"/>
    </source>
</evidence>
<feature type="compositionally biased region" description="Polar residues" evidence="1">
    <location>
        <begin position="205"/>
        <end position="223"/>
    </location>
</feature>
<accession>B9JYH7</accession>
<dbReference type="AlphaFoldDB" id="B9JYH7"/>
<protein>
    <submittedName>
        <fullName evidence="2">Uncharacterized protein</fullName>
    </submittedName>
</protein>
<reference evidence="2 3" key="1">
    <citation type="journal article" date="2009" name="J. Bacteriol.">
        <title>Genome sequences of three Agrobacterium biovars help elucidate the evolution of multichromosome genomes in bacteria.</title>
        <authorList>
            <person name="Slater S.C."/>
            <person name="Goldman B.S."/>
            <person name="Goodner B."/>
            <person name="Setubal J.C."/>
            <person name="Farrand S.K."/>
            <person name="Nester E.W."/>
            <person name="Burr T.J."/>
            <person name="Banta L."/>
            <person name="Dickerman A.W."/>
            <person name="Paulsen I."/>
            <person name="Otten L."/>
            <person name="Suen G."/>
            <person name="Welch R."/>
            <person name="Almeida N.F."/>
            <person name="Arnold F."/>
            <person name="Burton O.T."/>
            <person name="Du Z."/>
            <person name="Ewing A."/>
            <person name="Godsy E."/>
            <person name="Heisel S."/>
            <person name="Houmiel K.L."/>
            <person name="Jhaveri J."/>
            <person name="Lu J."/>
            <person name="Miller N.M."/>
            <person name="Norton S."/>
            <person name="Chen Q."/>
            <person name="Phoolcharoen W."/>
            <person name="Ohlin V."/>
            <person name="Ondrusek D."/>
            <person name="Pride N."/>
            <person name="Stricklin S.L."/>
            <person name="Sun J."/>
            <person name="Wheeler C."/>
            <person name="Wilson L."/>
            <person name="Zhu H."/>
            <person name="Wood D.W."/>
        </authorList>
    </citation>
    <scope>NUCLEOTIDE SEQUENCE [LARGE SCALE GENOMIC DNA]</scope>
    <source>
        <strain evidence="3">S4 / ATCC BAA-846</strain>
    </source>
</reference>
<dbReference type="HOGENOM" id="CLU_374938_0_0_5"/>
<evidence type="ECO:0000313" key="2">
    <source>
        <dbReference type="EMBL" id="ACM35073.1"/>
    </source>
</evidence>
<sequence length="740" mass="77224">MAGPWLARSFCKKGYAMLPPVQALSRTAPNFHDSATEAALSDTAMSGLTSDSMIRVDREGGSAIAGRINNLLLNSRESVQTDLAEIADLVGQSIGLKRDPGETDAAFAQRFATALANLDDGQRARLQTQLTQALKGLQIEVLLRVLQNTDGPEAALLSAYMEIKRNNSGDLKALNVVSSYSQNGASPSNPPPPQSAGAPPASGQTASGQTAAPQTLNPATGQQVPAARLSEQSPGPVAGQPVTAALAAQSAAVSTAQPRAEQAAVVTQTAPIVSEPEDVTTNRTPSTPVLDGTQAEETPAPRSLSAQAPANPEVAGRQTPLQAIRPEALSAAMALVTNETATTGAAPATDNRLIAGNMVESETVMTRMDDLPEETSTGLAAKAATETGLKALAFDRNGQTGTSGMTGMPGTTGTPAAVAMGNSAVPPLATGLAQTAREAAMDGLATQATNRAYGAFTTPAPLQDNHQDPILPRSTDGDGIDTMVATVLSLKGWMDVTGASLHPPTMPEEDSDTDLLRQMFFQTEDMQENEQNDLHPAINADARANQATLLEINQRRLSQMQAGQMQANSSANQTPAGEAQAVLVSVRQEEITREQAILSLAGAQAIVHASVLHVPPFVPFPVVSYLAVQDEPGRGKTETVDAIEALGDDDAHQDNNGQHQRDGSAEDEETAEEDSGSAAETLSESQSYVLSDDVTLETADHTDVLELETEHYTAPTLALAAPQEDALPAEALYWRIADLA</sequence>
<feature type="region of interest" description="Disordered" evidence="1">
    <location>
        <begin position="456"/>
        <end position="478"/>
    </location>
</feature>
<feature type="region of interest" description="Disordered" evidence="1">
    <location>
        <begin position="180"/>
        <end position="239"/>
    </location>
</feature>
<feature type="region of interest" description="Disordered" evidence="1">
    <location>
        <begin position="647"/>
        <end position="686"/>
    </location>
</feature>
<feature type="compositionally biased region" description="Acidic residues" evidence="1">
    <location>
        <begin position="665"/>
        <end position="675"/>
    </location>
</feature>
<organism evidence="2 3">
    <name type="scientific">Allorhizobium ampelinum (strain ATCC BAA-846 / DSM 112012 / S4)</name>
    <name type="common">Agrobacterium vitis (strain S4)</name>
    <dbReference type="NCBI Taxonomy" id="311402"/>
    <lineage>
        <taxon>Bacteria</taxon>
        <taxon>Pseudomonadati</taxon>
        <taxon>Pseudomonadota</taxon>
        <taxon>Alphaproteobacteria</taxon>
        <taxon>Hyphomicrobiales</taxon>
        <taxon>Rhizobiaceae</taxon>
        <taxon>Rhizobium/Agrobacterium group</taxon>
        <taxon>Allorhizobium</taxon>
        <taxon>Allorhizobium ampelinum</taxon>
    </lineage>
</organism>
<gene>
    <name evidence="2" type="ordered locus">Avi_0130</name>
</gene>
<dbReference type="KEGG" id="avi:Avi_0130"/>
<dbReference type="eggNOG" id="ENOG5030P4F">
    <property type="taxonomic scope" value="Bacteria"/>
</dbReference>
<keyword evidence="3" id="KW-1185">Reference proteome</keyword>
<name>B9JYH7_ALLAM</name>